<dbReference type="EMBL" id="CAJMXA010004169">
    <property type="protein sequence ID" value="CAE6536393.1"/>
    <property type="molecule type" value="Genomic_DNA"/>
</dbReference>
<evidence type="ECO:0000313" key="4">
    <source>
        <dbReference type="Proteomes" id="UP000663853"/>
    </source>
</evidence>
<sequence>MLGAARAAARTIRLALVEDNIHAAQKTLNTYQGPSRLPLTALIHGTIRTRRPMAAAIAVESHLENAKTLRTPTLQAYISALTSSQPQIIPTETAHTPVSAALTVLAAARRSKQRRTTHMYDAVIRACLLQGEILTGSLLFVLLVRDWQNRHRDPPVEPKPPDPEPTLIAPSPLEKWNRAFPTTFTSPIPPEAPTPPFPSPHLLEAIITALDLRPRPHPQTTHDLPPGRPPDSILALAHLTRLFTDQVLPFPRHAALLNALARTPPTVDKVESYFHGVLGQTCRNPPLMDTRSYNVLINYSLSVVRRPDWAERLVEHMSTLRNPPLRITDATRAIITRGEAKLREPGFAARILSHLDERGHSTRLPTNSAPPAPSPVHTLANLPKDPHLLAAYIHNLTALGVPTQVLQLTNTLLPNLHIPPMGLSPRNKYTLQRILALGPTVLTSLLNALCKSGKTGLAERIHRFGALAERVSPSFVLPLAFHTMILQLYARESRKGLVVIEPKPSPLSPPHKAKAIVDSGSLLAPPPGLARSAVEGWGYDVPTPGGRTHRGIKRWALARSAAAHIYITLIRPRLPLSPQTQPPYAPDARLYNALFDVFGRRPNMLLRTHLSRISRARDRRQQRGEQSGIPKQTDAFVRVLVQDMVAVGMKEDVPGGWSHLIPIDRTMFDYSARNVLETADRIRNPVLPSGRWKVRETRLRTRFRVHRRADLWRRLVLRRKQTQFLKFLEYERAKPQRRLAQDFVNSEKSFRREMASQKALGREMKPFDEDEYGRRIYAPREDEKKTRKEMRRARVDMQRAIARFEPGLRDGKVERKRVRQMWLYAQGKVKQVAQIKGKATRQGVVRVGGARAVGRRRPASSRATGQKSTVSKFPQEPSIRRESSASPARKTALASGRTEGPRPAPIRSIQSRQRKKETPSSSPS</sequence>
<dbReference type="PANTHER" id="PTHR13037">
    <property type="entry name" value="FORMIN"/>
    <property type="match status" value="1"/>
</dbReference>
<accession>A0A8H3DRX5</accession>
<proteinExistence type="predicted"/>
<evidence type="ECO:0000256" key="2">
    <source>
        <dbReference type="SAM" id="MobiDB-lite"/>
    </source>
</evidence>
<gene>
    <name evidence="3" type="ORF">RDB_LOCUS180424</name>
</gene>
<organism evidence="3 4">
    <name type="scientific">Rhizoctonia solani</name>
    <dbReference type="NCBI Taxonomy" id="456999"/>
    <lineage>
        <taxon>Eukaryota</taxon>
        <taxon>Fungi</taxon>
        <taxon>Dikarya</taxon>
        <taxon>Basidiomycota</taxon>
        <taxon>Agaricomycotina</taxon>
        <taxon>Agaricomycetes</taxon>
        <taxon>Cantharellales</taxon>
        <taxon>Ceratobasidiaceae</taxon>
        <taxon>Rhizoctonia</taxon>
    </lineage>
</organism>
<comment type="caution">
    <text evidence="3">The sequence shown here is derived from an EMBL/GenBank/DDBJ whole genome shotgun (WGS) entry which is preliminary data.</text>
</comment>
<dbReference type="AlphaFoldDB" id="A0A8H3DRX5"/>
<dbReference type="Proteomes" id="UP000663853">
    <property type="component" value="Unassembled WGS sequence"/>
</dbReference>
<dbReference type="PANTHER" id="PTHR13037:SF24">
    <property type="entry name" value="POLYCOMB PROTEIN PCL-RELATED"/>
    <property type="match status" value="1"/>
</dbReference>
<protein>
    <submittedName>
        <fullName evidence="3">Uncharacterized protein</fullName>
    </submittedName>
</protein>
<feature type="compositionally biased region" description="Low complexity" evidence="2">
    <location>
        <begin position="843"/>
        <end position="852"/>
    </location>
</feature>
<keyword evidence="1" id="KW-0945">Host-virus interaction</keyword>
<name>A0A8H3DRX5_9AGAM</name>
<reference evidence="3" key="1">
    <citation type="submission" date="2021-01" db="EMBL/GenBank/DDBJ databases">
        <authorList>
            <person name="Kaushik A."/>
        </authorList>
    </citation>
    <scope>NUCLEOTIDE SEQUENCE</scope>
    <source>
        <strain evidence="3">AG6-10EEA</strain>
    </source>
</reference>
<feature type="region of interest" description="Disordered" evidence="2">
    <location>
        <begin position="837"/>
        <end position="924"/>
    </location>
</feature>
<evidence type="ECO:0000313" key="3">
    <source>
        <dbReference type="EMBL" id="CAE6536393.1"/>
    </source>
</evidence>
<evidence type="ECO:0000256" key="1">
    <source>
        <dbReference type="ARBA" id="ARBA00022581"/>
    </source>
</evidence>